<reference evidence="3" key="1">
    <citation type="submission" date="2016-07" db="EMBL/GenBank/DDBJ databases">
        <title>Sequence Frankia sp. strain CcI1.17.</title>
        <authorList>
            <person name="Ghodhbane-Gtari F."/>
            <person name="Swanson E."/>
            <person name="Gueddou A."/>
            <person name="Morris K."/>
            <person name="Hezbri K."/>
            <person name="Ktari A."/>
            <person name="Nouioui I."/>
            <person name="Abebe-Akele F."/>
            <person name="Simpson S."/>
            <person name="Thomas K."/>
            <person name="Gtari M."/>
            <person name="Tisa L.S."/>
            <person name="Hurst S."/>
        </authorList>
    </citation>
    <scope>NUCLEOTIDE SEQUENCE [LARGE SCALE GENOMIC DNA]</scope>
    <source>
        <strain evidence="3">Cc1.17</strain>
    </source>
</reference>
<dbReference type="RefSeq" id="WP_071083412.1">
    <property type="nucleotide sequence ID" value="NZ_MBLM01000080.1"/>
</dbReference>
<evidence type="ECO:0000256" key="1">
    <source>
        <dbReference type="SAM" id="MobiDB-lite"/>
    </source>
</evidence>
<dbReference type="AlphaFoldDB" id="A0A1S1R286"/>
<gene>
    <name evidence="2" type="ORF">CC117_14110</name>
</gene>
<proteinExistence type="predicted"/>
<dbReference type="EMBL" id="MBLM01000080">
    <property type="protein sequence ID" value="OHV40290.1"/>
    <property type="molecule type" value="Genomic_DNA"/>
</dbReference>
<comment type="caution">
    <text evidence="2">The sequence shown here is derived from an EMBL/GenBank/DDBJ whole genome shotgun (WGS) entry which is preliminary data.</text>
</comment>
<sequence length="62" mass="6987">MRWYSFAPFTHVPIEEATVGALRRSAAGHDVSIMPRSTRSRTPDEKLESFRSRARRAVAAQA</sequence>
<name>A0A1S1R286_9ACTN</name>
<evidence type="ECO:0000313" key="2">
    <source>
        <dbReference type="EMBL" id="OHV40290.1"/>
    </source>
</evidence>
<protein>
    <submittedName>
        <fullName evidence="2">Uncharacterized protein</fullName>
    </submittedName>
</protein>
<accession>A0A1S1R286</accession>
<feature type="compositionally biased region" description="Basic and acidic residues" evidence="1">
    <location>
        <begin position="41"/>
        <end position="51"/>
    </location>
</feature>
<keyword evidence="3" id="KW-1185">Reference proteome</keyword>
<organism evidence="2 3">
    <name type="scientific">Parafrankia colletiae</name>
    <dbReference type="NCBI Taxonomy" id="573497"/>
    <lineage>
        <taxon>Bacteria</taxon>
        <taxon>Bacillati</taxon>
        <taxon>Actinomycetota</taxon>
        <taxon>Actinomycetes</taxon>
        <taxon>Frankiales</taxon>
        <taxon>Frankiaceae</taxon>
        <taxon>Parafrankia</taxon>
    </lineage>
</organism>
<feature type="region of interest" description="Disordered" evidence="1">
    <location>
        <begin position="30"/>
        <end position="53"/>
    </location>
</feature>
<evidence type="ECO:0000313" key="3">
    <source>
        <dbReference type="Proteomes" id="UP000179627"/>
    </source>
</evidence>
<dbReference type="Proteomes" id="UP000179627">
    <property type="component" value="Unassembled WGS sequence"/>
</dbReference>